<comment type="caution">
    <text evidence="1">The sequence shown here is derived from an EMBL/GenBank/DDBJ whole genome shotgun (WGS) entry which is preliminary data.</text>
</comment>
<accession>A0A7W6EVQ8</accession>
<evidence type="ECO:0000313" key="1">
    <source>
        <dbReference type="EMBL" id="MBB3860431.1"/>
    </source>
</evidence>
<sequence length="243" mass="27225">MMVPFVLTLSAFPYATGVILEYLCNRLAKILLGSFCTAQISHFGSNYLGYLEVFGCSPLIKYCQTPHAFTNNSAPFWITSEIASFSRPDTTQDIDTITKRTKPQPVERLPRSAATSPAATIVPTAANHSRIPSTCMLRPSRMVPNRHNRDPVPTQAINHPIECLFSRRFPYLRLGAGDDDDALSVDALEVRPLWRRVAKLIRRITPNLPYEVTSGAEMLRVSLQWDAFLVSDETSFPYGKPCF</sequence>
<gene>
    <name evidence="1" type="ORF">GGQ88_001697</name>
</gene>
<dbReference type="EMBL" id="JACICY010000003">
    <property type="protein sequence ID" value="MBB3860431.1"/>
    <property type="molecule type" value="Genomic_DNA"/>
</dbReference>
<dbReference type="Proteomes" id="UP000562395">
    <property type="component" value="Unassembled WGS sequence"/>
</dbReference>
<evidence type="ECO:0000313" key="2">
    <source>
        <dbReference type="Proteomes" id="UP000562395"/>
    </source>
</evidence>
<dbReference type="RefSeq" id="WP_183612695.1">
    <property type="nucleotide sequence ID" value="NZ_JACICY010000003.1"/>
</dbReference>
<reference evidence="1 2" key="1">
    <citation type="submission" date="2020-08" db="EMBL/GenBank/DDBJ databases">
        <title>Genomic Encyclopedia of Type Strains, Phase IV (KMG-IV): sequencing the most valuable type-strain genomes for metagenomic binning, comparative biology and taxonomic classification.</title>
        <authorList>
            <person name="Goeker M."/>
        </authorList>
    </citation>
    <scope>NUCLEOTIDE SEQUENCE [LARGE SCALE GENOMIC DNA]</scope>
    <source>
        <strain evidence="1 2">DSM 14552</strain>
    </source>
</reference>
<name>A0A7W6EVQ8_9SPHN</name>
<organism evidence="1 2">
    <name type="scientific">Novosphingobium hassiacum</name>
    <dbReference type="NCBI Taxonomy" id="173676"/>
    <lineage>
        <taxon>Bacteria</taxon>
        <taxon>Pseudomonadati</taxon>
        <taxon>Pseudomonadota</taxon>
        <taxon>Alphaproteobacteria</taxon>
        <taxon>Sphingomonadales</taxon>
        <taxon>Sphingomonadaceae</taxon>
        <taxon>Novosphingobium</taxon>
    </lineage>
</organism>
<keyword evidence="2" id="KW-1185">Reference proteome</keyword>
<proteinExistence type="predicted"/>
<protein>
    <submittedName>
        <fullName evidence="1">Uncharacterized protein</fullName>
    </submittedName>
</protein>
<dbReference type="AlphaFoldDB" id="A0A7W6EVQ8"/>